<feature type="compositionally biased region" description="Low complexity" evidence="1">
    <location>
        <begin position="151"/>
        <end position="163"/>
    </location>
</feature>
<keyword evidence="4" id="KW-1185">Reference proteome</keyword>
<evidence type="ECO:0000313" key="3">
    <source>
        <dbReference type="EMBL" id="UOQ66998.1"/>
    </source>
</evidence>
<evidence type="ECO:0000256" key="2">
    <source>
        <dbReference type="SAM" id="SignalP"/>
    </source>
</evidence>
<dbReference type="Proteomes" id="UP000830401">
    <property type="component" value="Chromosome"/>
</dbReference>
<dbReference type="RefSeq" id="WP_245121820.1">
    <property type="nucleotide sequence ID" value="NZ_CP095061.1"/>
</dbReference>
<feature type="region of interest" description="Disordered" evidence="1">
    <location>
        <begin position="143"/>
        <end position="209"/>
    </location>
</feature>
<evidence type="ECO:0008006" key="5">
    <source>
        <dbReference type="Google" id="ProtNLM"/>
    </source>
</evidence>
<feature type="compositionally biased region" description="Basic and acidic residues" evidence="1">
    <location>
        <begin position="165"/>
        <end position="209"/>
    </location>
</feature>
<protein>
    <recommendedName>
        <fullName evidence="5">Lipoprotein</fullName>
    </recommendedName>
</protein>
<sequence length="209" mass="22569">MKKLLFVLPVAAAFSLASCGDNKTAETTTTTETPTTSTAATGDMDAQYRTRAQRIADKMAADMKITDTAMVSRIRTTYYTRAQRLGELRTKYASDTAGMAADMRSAYSETDNEFKGYLPAESYTAYETSRPTYYEEDYMDDASAPAETDNTASASTETGSSSDGEGGKLKVKADGDIKIKDAEGNKAKIDGDDGTVKLKPENGKDVKIK</sequence>
<gene>
    <name evidence="3" type="ORF">MUN86_03555</name>
</gene>
<evidence type="ECO:0000313" key="4">
    <source>
        <dbReference type="Proteomes" id="UP000830401"/>
    </source>
</evidence>
<dbReference type="EMBL" id="CP095061">
    <property type="protein sequence ID" value="UOQ66998.1"/>
    <property type="molecule type" value="Genomic_DNA"/>
</dbReference>
<dbReference type="PROSITE" id="PS51257">
    <property type="entry name" value="PROKAR_LIPOPROTEIN"/>
    <property type="match status" value="1"/>
</dbReference>
<accession>A0ABY4G7W8</accession>
<proteinExistence type="predicted"/>
<reference evidence="3" key="1">
    <citation type="submission" date="2022-04" db="EMBL/GenBank/DDBJ databases">
        <title>Hymenobacter sp. isolated from the air.</title>
        <authorList>
            <person name="Won M."/>
            <person name="Lee C.-M."/>
            <person name="Woen H.-Y."/>
            <person name="Kwon S.-W."/>
        </authorList>
    </citation>
    <scope>NUCLEOTIDE SEQUENCE</scope>
    <source>
        <strain evidence="3">5420S-77</strain>
    </source>
</reference>
<keyword evidence="2" id="KW-0732">Signal</keyword>
<feature type="chain" id="PRO_5046171704" description="Lipoprotein" evidence="2">
    <location>
        <begin position="20"/>
        <end position="209"/>
    </location>
</feature>
<name>A0ABY4G7W8_9BACT</name>
<evidence type="ECO:0000256" key="1">
    <source>
        <dbReference type="SAM" id="MobiDB-lite"/>
    </source>
</evidence>
<organism evidence="3 4">
    <name type="scientific">Hymenobacter volaticus</name>
    <dbReference type="NCBI Taxonomy" id="2932254"/>
    <lineage>
        <taxon>Bacteria</taxon>
        <taxon>Pseudomonadati</taxon>
        <taxon>Bacteroidota</taxon>
        <taxon>Cytophagia</taxon>
        <taxon>Cytophagales</taxon>
        <taxon>Hymenobacteraceae</taxon>
        <taxon>Hymenobacter</taxon>
    </lineage>
</organism>
<feature type="signal peptide" evidence="2">
    <location>
        <begin position="1"/>
        <end position="19"/>
    </location>
</feature>